<gene>
    <name evidence="2" type="primary">nfdA_1</name>
    <name evidence="2" type="ORF">I598_1799</name>
</gene>
<evidence type="ECO:0000313" key="3">
    <source>
        <dbReference type="Proteomes" id="UP000076794"/>
    </source>
</evidence>
<sequence length="540" mass="57340">MSAPDLVLVGGTVLTVDDADTTAEAVAVTGGLITAVGSTAEVRALAGPGTEVVDLDGATVVPGFVDPHSHVSMGAPYIRHAALQTPPVGTTRTVDDLLAALHANLAKNATPPGGLLLGWGYYPDEMDDGGAVTADLLDREFPEHRVAIVHVSGHGGVVNTRILAERGYVDGCEDPEGGTIVRYPGTRTPNGVLWENAWMPLVLGMLDTDDEALLAMMREYARWGVTTVQDGAATVQQIEAIRALADGPGIPVDVRSLVLFSELGEALEEGWFDADRVSSNGHTIQGVKLILDGSPQGKTAHVTQEYLTGGPGGEEHWHGLAVIEQGDSDAIVTTAYQHGVQVFAHCNGDAAIDQLLASHRAAVAAGATPPGRTVPIHSQVMRLDQLDEYVAEGFEPSMFTIHCLIFGDTHVRNFGQERAFGISPMRSAIDKGLRPTNHSDYPITPINPLQLLWTSVVRRSTGGVVLGEDQRITPAEGLRSVTIDAAYEHRCEDDRGSVEVGKLADLVVLDANPLDVDPETIKDIAVVRTFKRGVSVYEAP</sequence>
<dbReference type="PANTHER" id="PTHR22642">
    <property type="entry name" value="IMIDAZOLONEPROPIONASE"/>
    <property type="match status" value="1"/>
</dbReference>
<dbReference type="Gene3D" id="3.10.310.70">
    <property type="match status" value="1"/>
</dbReference>
<dbReference type="GO" id="GO:0016810">
    <property type="term" value="F:hydrolase activity, acting on carbon-nitrogen (but not peptide) bonds"/>
    <property type="evidence" value="ECO:0007669"/>
    <property type="project" value="InterPro"/>
</dbReference>
<dbReference type="AlphaFoldDB" id="A0A161IDM5"/>
<dbReference type="Gene3D" id="3.20.20.140">
    <property type="entry name" value="Metal-dependent hydrolases"/>
    <property type="match status" value="1"/>
</dbReference>
<dbReference type="KEGG" id="ido:I598_1799"/>
<protein>
    <submittedName>
        <fullName evidence="2">N-substituted formamide deformylase</fullName>
        <ecNumber evidence="2">3.5.1.91</ecNumber>
    </submittedName>
</protein>
<dbReference type="SUPFAM" id="SSF51338">
    <property type="entry name" value="Composite domain of metallo-dependent hydrolases"/>
    <property type="match status" value="1"/>
</dbReference>
<name>A0A161IDM5_9MICO</name>
<evidence type="ECO:0000313" key="2">
    <source>
        <dbReference type="EMBL" id="ANC31347.1"/>
    </source>
</evidence>
<dbReference type="OrthoDB" id="3173428at2"/>
<dbReference type="Pfam" id="PF07969">
    <property type="entry name" value="Amidohydro_3"/>
    <property type="match status" value="1"/>
</dbReference>
<reference evidence="2 3" key="1">
    <citation type="submission" date="2016-01" db="EMBL/GenBank/DDBJ databases">
        <title>Complete genome sequence of a soil Actinobacterium, Isoptericola dokdonensis DS-3.</title>
        <authorList>
            <person name="Kwon S.-K."/>
            <person name="Kim J.F."/>
        </authorList>
    </citation>
    <scope>NUCLEOTIDE SEQUENCE [LARGE SCALE GENOMIC DNA]</scope>
    <source>
        <strain evidence="2 3">DS-3</strain>
    </source>
</reference>
<dbReference type="PANTHER" id="PTHR22642:SF2">
    <property type="entry name" value="PROTEIN LONG AFTER FAR-RED 3"/>
    <property type="match status" value="1"/>
</dbReference>
<dbReference type="PATRIC" id="fig|1300344.3.peg.1806"/>
<dbReference type="EC" id="3.5.1.91" evidence="2"/>
<dbReference type="CDD" id="cd01300">
    <property type="entry name" value="YtcJ_like"/>
    <property type="match status" value="1"/>
</dbReference>
<keyword evidence="2" id="KW-0378">Hydrolase</keyword>
<dbReference type="InterPro" id="IPR011059">
    <property type="entry name" value="Metal-dep_hydrolase_composite"/>
</dbReference>
<dbReference type="RefSeq" id="WP_068202659.1">
    <property type="nucleotide sequence ID" value="NZ_CP014209.1"/>
</dbReference>
<dbReference type="InterPro" id="IPR032466">
    <property type="entry name" value="Metal_Hydrolase"/>
</dbReference>
<organism evidence="2 3">
    <name type="scientific">Isoptericola dokdonensis DS-3</name>
    <dbReference type="NCBI Taxonomy" id="1300344"/>
    <lineage>
        <taxon>Bacteria</taxon>
        <taxon>Bacillati</taxon>
        <taxon>Actinomycetota</taxon>
        <taxon>Actinomycetes</taxon>
        <taxon>Micrococcales</taxon>
        <taxon>Promicromonosporaceae</taxon>
        <taxon>Isoptericola</taxon>
    </lineage>
</organism>
<dbReference type="STRING" id="1300344.I598_1799"/>
<dbReference type="Gene3D" id="2.30.40.10">
    <property type="entry name" value="Urease, subunit C, domain 1"/>
    <property type="match status" value="1"/>
</dbReference>
<dbReference type="Proteomes" id="UP000076794">
    <property type="component" value="Chromosome"/>
</dbReference>
<dbReference type="InterPro" id="IPR013108">
    <property type="entry name" value="Amidohydro_3"/>
</dbReference>
<dbReference type="InterPro" id="IPR033932">
    <property type="entry name" value="YtcJ-like"/>
</dbReference>
<dbReference type="SUPFAM" id="SSF51556">
    <property type="entry name" value="Metallo-dependent hydrolases"/>
    <property type="match status" value="1"/>
</dbReference>
<proteinExistence type="predicted"/>
<accession>A0A161IDM5</accession>
<evidence type="ECO:0000259" key="1">
    <source>
        <dbReference type="Pfam" id="PF07969"/>
    </source>
</evidence>
<keyword evidence="3" id="KW-1185">Reference proteome</keyword>
<dbReference type="EMBL" id="CP014209">
    <property type="protein sequence ID" value="ANC31347.1"/>
    <property type="molecule type" value="Genomic_DNA"/>
</dbReference>
<feature type="domain" description="Amidohydrolase 3" evidence="1">
    <location>
        <begin position="51"/>
        <end position="537"/>
    </location>
</feature>